<name>A0A1W1EJK5_9ZZZZ</name>
<organism evidence="1">
    <name type="scientific">hydrothermal vent metagenome</name>
    <dbReference type="NCBI Taxonomy" id="652676"/>
    <lineage>
        <taxon>unclassified sequences</taxon>
        <taxon>metagenomes</taxon>
        <taxon>ecological metagenomes</taxon>
    </lineage>
</organism>
<sequence>MINNIEFKNLEDMGNIKNVISELFGVTLDISGGWGYDANSSVIINNLDMPINQFLNLFAMVRANMEMNITVDSDNRYSGINVSLEEQKNIDIEDKSYQVVTFKITAMNEKIYKNFITEYKENLNKEEFDLSNHFKRRDESKITRVVDYWFYNLHTK</sequence>
<dbReference type="EMBL" id="FRYL01000023">
    <property type="protein sequence ID" value="SHO80996.1"/>
    <property type="molecule type" value="Genomic_DNA"/>
</dbReference>
<reference evidence="1" key="1">
    <citation type="submission" date="2016-10" db="EMBL/GenBank/DDBJ databases">
        <authorList>
            <person name="de Groot N.N."/>
        </authorList>
    </citation>
    <scope>NUCLEOTIDE SEQUENCE</scope>
</reference>
<dbReference type="AlphaFoldDB" id="A0A1W1EJK5"/>
<evidence type="ECO:0000313" key="1">
    <source>
        <dbReference type="EMBL" id="SHO80996.1"/>
    </source>
</evidence>
<proteinExistence type="predicted"/>
<protein>
    <submittedName>
        <fullName evidence="1">Uncharacterized protein</fullName>
    </submittedName>
</protein>
<gene>
    <name evidence="1" type="ORF">MNB_SV-15-48</name>
</gene>
<accession>A0A1W1EJK5</accession>